<name>A0AA42KJP8_9HYPH</name>
<comment type="caution">
    <text evidence="1">The sequence shown here is derived from an EMBL/GenBank/DDBJ whole genome shotgun (WGS) entry which is preliminary data.</text>
</comment>
<accession>A0AA42KJP8</accession>
<dbReference type="AlphaFoldDB" id="A0AA42KJP8"/>
<sequence>MKVDLCDKRKAIIAHDGHLLVLGGPGSGTTTIALFKAQKRFAELKSGQEILFLSCSRAAIGQVLGVARKSCRQRNDAR</sequence>
<organism evidence="1 2">
    <name type="scientific">Brucella intermedia GD04153</name>
    <dbReference type="NCBI Taxonomy" id="2975438"/>
    <lineage>
        <taxon>Bacteria</taxon>
        <taxon>Pseudomonadati</taxon>
        <taxon>Pseudomonadota</taxon>
        <taxon>Alphaproteobacteria</taxon>
        <taxon>Hyphomicrobiales</taxon>
        <taxon>Brucellaceae</taxon>
        <taxon>Brucella/Ochrobactrum group</taxon>
        <taxon>Brucella</taxon>
    </lineage>
</organism>
<protein>
    <submittedName>
        <fullName evidence="1">Uncharacterized protein</fullName>
    </submittedName>
</protein>
<dbReference type="SUPFAM" id="SSF52540">
    <property type="entry name" value="P-loop containing nucleoside triphosphate hydrolases"/>
    <property type="match status" value="1"/>
</dbReference>
<evidence type="ECO:0000313" key="2">
    <source>
        <dbReference type="Proteomes" id="UP001158087"/>
    </source>
</evidence>
<dbReference type="Proteomes" id="UP001158087">
    <property type="component" value="Unassembled WGS sequence"/>
</dbReference>
<dbReference type="Gene3D" id="3.40.50.300">
    <property type="entry name" value="P-loop containing nucleotide triphosphate hydrolases"/>
    <property type="match status" value="1"/>
</dbReference>
<dbReference type="InterPro" id="IPR027417">
    <property type="entry name" value="P-loop_NTPase"/>
</dbReference>
<dbReference type="EMBL" id="JAODYY010000003">
    <property type="protein sequence ID" value="MDH0123863.1"/>
    <property type="molecule type" value="Genomic_DNA"/>
</dbReference>
<evidence type="ECO:0000313" key="1">
    <source>
        <dbReference type="EMBL" id="MDH0123863.1"/>
    </source>
</evidence>
<gene>
    <name evidence="1" type="ORF">N7376_07645</name>
</gene>
<reference evidence="1" key="1">
    <citation type="submission" date="2022-09" db="EMBL/GenBank/DDBJ databases">
        <title>Intensive care unit water sources are persistently colonized with multi-drug resistant bacteria and are the site of extensive horizontal gene transfer of antibiotic resistance genes.</title>
        <authorList>
            <person name="Diorio-Toth L."/>
        </authorList>
    </citation>
    <scope>NUCLEOTIDE SEQUENCE</scope>
    <source>
        <strain evidence="1">GD04153</strain>
    </source>
</reference>
<proteinExistence type="predicted"/>